<dbReference type="Gene3D" id="3.20.20.370">
    <property type="entry name" value="Glycoside hydrolase/deacetylase"/>
    <property type="match status" value="1"/>
</dbReference>
<dbReference type="InterPro" id="IPR002509">
    <property type="entry name" value="NODB_dom"/>
</dbReference>
<dbReference type="PANTHER" id="PTHR43123">
    <property type="entry name" value="POLYSACCHARIDE DEACETYLASE-RELATED"/>
    <property type="match status" value="1"/>
</dbReference>
<dbReference type="AlphaFoldDB" id="A0A1H4TGZ2"/>
<dbReference type="Proteomes" id="UP000183407">
    <property type="component" value="Unassembled WGS sequence"/>
</dbReference>
<evidence type="ECO:0000313" key="2">
    <source>
        <dbReference type="EMBL" id="SEB47595.1"/>
    </source>
</evidence>
<protein>
    <submittedName>
        <fullName evidence="3">Peptidoglycan/xylan/chitin deacetylase, PgdA/CDA1 family</fullName>
    </submittedName>
</protein>
<accession>A0A1H4TGZ2</accession>
<organism evidence="3 4">
    <name type="scientific">Rhodococcus jostii</name>
    <dbReference type="NCBI Taxonomy" id="132919"/>
    <lineage>
        <taxon>Bacteria</taxon>
        <taxon>Bacillati</taxon>
        <taxon>Actinomycetota</taxon>
        <taxon>Actinomycetes</taxon>
        <taxon>Mycobacteriales</taxon>
        <taxon>Nocardiaceae</taxon>
        <taxon>Rhodococcus</taxon>
    </lineage>
</organism>
<dbReference type="PROSITE" id="PS51677">
    <property type="entry name" value="NODB"/>
    <property type="match status" value="1"/>
</dbReference>
<dbReference type="GO" id="GO:0005975">
    <property type="term" value="P:carbohydrate metabolic process"/>
    <property type="evidence" value="ECO:0007669"/>
    <property type="project" value="InterPro"/>
</dbReference>
<dbReference type="Pfam" id="PF01522">
    <property type="entry name" value="Polysacc_deac_1"/>
    <property type="match status" value="1"/>
</dbReference>
<dbReference type="SUPFAM" id="SSF88713">
    <property type="entry name" value="Glycoside hydrolase/deacetylase"/>
    <property type="match status" value="1"/>
</dbReference>
<feature type="domain" description="NodB homology" evidence="1">
    <location>
        <begin position="64"/>
        <end position="281"/>
    </location>
</feature>
<reference evidence="3" key="1">
    <citation type="submission" date="2016-10" db="EMBL/GenBank/DDBJ databases">
        <authorList>
            <person name="de Groot N.N."/>
        </authorList>
    </citation>
    <scope>NUCLEOTIDE SEQUENCE [LARGE SCALE GENOMIC DNA]</scope>
    <source>
        <strain evidence="3">DSM 44719</strain>
    </source>
</reference>
<evidence type="ECO:0000259" key="1">
    <source>
        <dbReference type="PROSITE" id="PS51677"/>
    </source>
</evidence>
<proteinExistence type="predicted"/>
<evidence type="ECO:0000313" key="4">
    <source>
        <dbReference type="Proteomes" id="UP000183407"/>
    </source>
</evidence>
<dbReference type="GO" id="GO:0016810">
    <property type="term" value="F:hydrolase activity, acting on carbon-nitrogen (but not peptide) bonds"/>
    <property type="evidence" value="ECO:0007669"/>
    <property type="project" value="InterPro"/>
</dbReference>
<dbReference type="PANTHER" id="PTHR43123:SF1">
    <property type="entry name" value="POLYSACCHARIDE DEACETYLASE-RELATED"/>
    <property type="match status" value="1"/>
</dbReference>
<dbReference type="EMBL" id="FNTL01000003">
    <property type="protein sequence ID" value="SEB47595.1"/>
    <property type="molecule type" value="Genomic_DNA"/>
</dbReference>
<dbReference type="RefSeq" id="WP_073368713.1">
    <property type="nucleotide sequence ID" value="NZ_FNTL01000003.1"/>
</dbReference>
<sequence>MQRDYVGYAGKPPVLEWPGGNRLALSIVLNYEEGSERTVREGDGVDETICEWGEFDLGPGVRNYTIESFTEYGSRAGVWRLLDLFDKHQIKTTFFACGMALEKNPSVAKAIASRGHEVCSHGYRWEDHLNLNRDDDRARIRLAADSLERTTGVRPTGWFAKNGLKDQTRELLVEEGFLYDSNEYNEDVPYFIEVNGQPHLILPYSSDTNDFRYWRAPGFVNANEYFTFLKDSLDVLLAESATVPKMMSVGLHNRISGKPARSLAVDRFIEYAKTQPGVWIARRDEIAQWWLDNRPAGSSLPGSANPTD</sequence>
<gene>
    <name evidence="2" type="ORF">SAMN04490220_1006</name>
    <name evidence="3" type="ORF">SAMN04490220_1939</name>
</gene>
<reference evidence="4" key="2">
    <citation type="submission" date="2016-10" db="EMBL/GenBank/DDBJ databases">
        <authorList>
            <person name="Varghese N."/>
        </authorList>
    </citation>
    <scope>NUCLEOTIDE SEQUENCE [LARGE SCALE GENOMIC DNA]</scope>
    <source>
        <strain evidence="4">DSM 44719</strain>
    </source>
</reference>
<dbReference type="EMBL" id="FNTL01000004">
    <property type="protein sequence ID" value="SEC55510.1"/>
    <property type="molecule type" value="Genomic_DNA"/>
</dbReference>
<name>A0A1H4TGZ2_RHOJO</name>
<evidence type="ECO:0000313" key="3">
    <source>
        <dbReference type="EMBL" id="SEC55510.1"/>
    </source>
</evidence>
<dbReference type="InterPro" id="IPR011330">
    <property type="entry name" value="Glyco_hydro/deAcase_b/a-brl"/>
</dbReference>
<dbReference type="OrthoDB" id="9787041at2"/>